<dbReference type="EMBL" id="JAENIK010000011">
    <property type="protein sequence ID" value="MBK1816703.1"/>
    <property type="molecule type" value="Genomic_DNA"/>
</dbReference>
<keyword evidence="1" id="KW-0732">Signal</keyword>
<dbReference type="AlphaFoldDB" id="A0A934R665"/>
<feature type="chain" id="PRO_5038057407" evidence="1">
    <location>
        <begin position="22"/>
        <end position="149"/>
    </location>
</feature>
<reference evidence="2" key="1">
    <citation type="submission" date="2021-01" db="EMBL/GenBank/DDBJ databases">
        <title>Modified the classification status of verrucomicrobia.</title>
        <authorList>
            <person name="Feng X."/>
        </authorList>
    </citation>
    <scope>NUCLEOTIDE SEQUENCE</scope>
    <source>
        <strain evidence="2">JCM 18052</strain>
    </source>
</reference>
<organism evidence="2 3">
    <name type="scientific">Luteolibacter yonseiensis</name>
    <dbReference type="NCBI Taxonomy" id="1144680"/>
    <lineage>
        <taxon>Bacteria</taxon>
        <taxon>Pseudomonadati</taxon>
        <taxon>Verrucomicrobiota</taxon>
        <taxon>Verrucomicrobiia</taxon>
        <taxon>Verrucomicrobiales</taxon>
        <taxon>Verrucomicrobiaceae</taxon>
        <taxon>Luteolibacter</taxon>
    </lineage>
</organism>
<evidence type="ECO:0000313" key="3">
    <source>
        <dbReference type="Proteomes" id="UP000600139"/>
    </source>
</evidence>
<dbReference type="Proteomes" id="UP000600139">
    <property type="component" value="Unassembled WGS sequence"/>
</dbReference>
<sequence>MSRHSARILIVASLLAASAFAAWSWLRPYEWMADPAARGEISESLVTRDQSFYWVTVHLMIREGERHDLEIPVSLVTDEGKNIQPADSTFAGPDPLNATEIWFKFWLDSADLSRPLTLHLNGGRLAVKTTTGLPALGDSGSRNFTTNRW</sequence>
<proteinExistence type="predicted"/>
<evidence type="ECO:0000313" key="2">
    <source>
        <dbReference type="EMBL" id="MBK1816703.1"/>
    </source>
</evidence>
<gene>
    <name evidence="2" type="ORF">JIN84_13840</name>
</gene>
<evidence type="ECO:0000256" key="1">
    <source>
        <dbReference type="SAM" id="SignalP"/>
    </source>
</evidence>
<dbReference type="RefSeq" id="WP_200351632.1">
    <property type="nucleotide sequence ID" value="NZ_BAABHZ010000006.1"/>
</dbReference>
<comment type="caution">
    <text evidence="2">The sequence shown here is derived from an EMBL/GenBank/DDBJ whole genome shotgun (WGS) entry which is preliminary data.</text>
</comment>
<keyword evidence="3" id="KW-1185">Reference proteome</keyword>
<protein>
    <submittedName>
        <fullName evidence="2">Uncharacterized protein</fullName>
    </submittedName>
</protein>
<name>A0A934R665_9BACT</name>
<feature type="signal peptide" evidence="1">
    <location>
        <begin position="1"/>
        <end position="21"/>
    </location>
</feature>
<accession>A0A934R665</accession>